<sequence length="191" mass="20422">MDDDFDVRGLHEQLSEERGAKGEAFDQRIALFTAVLATLAAVTSFLGGHTQNEALLHKNEAVLIKAQASDAWGYYQAEDLKRHIAQMEVDLAPPGVDAARMATQRADIARYKARGAALKREATALDARSAAADSDSDEALRPHTKLALAVTAIQVAIALASITALTGRRWLLWVAGTAALVGALLAGMAWF</sequence>
<keyword evidence="1" id="KW-1133">Transmembrane helix</keyword>
<keyword evidence="3" id="KW-1185">Reference proteome</keyword>
<dbReference type="RefSeq" id="WP_107957649.1">
    <property type="nucleotide sequence ID" value="NZ_QAOG01000003.1"/>
</dbReference>
<name>A0A2T5GLC5_9SPHN</name>
<proteinExistence type="predicted"/>
<evidence type="ECO:0000313" key="2">
    <source>
        <dbReference type="EMBL" id="PTQ60130.1"/>
    </source>
</evidence>
<organism evidence="2 3">
    <name type="scientific">Sphingomonas aurantiaca</name>
    <dbReference type="NCBI Taxonomy" id="185949"/>
    <lineage>
        <taxon>Bacteria</taxon>
        <taxon>Pseudomonadati</taxon>
        <taxon>Pseudomonadota</taxon>
        <taxon>Alphaproteobacteria</taxon>
        <taxon>Sphingomonadales</taxon>
        <taxon>Sphingomonadaceae</taxon>
        <taxon>Sphingomonas</taxon>
    </lineage>
</organism>
<gene>
    <name evidence="2" type="ORF">C8J26_1838</name>
</gene>
<evidence type="ECO:0000313" key="3">
    <source>
        <dbReference type="Proteomes" id="UP000244189"/>
    </source>
</evidence>
<evidence type="ECO:0000256" key="1">
    <source>
        <dbReference type="SAM" id="Phobius"/>
    </source>
</evidence>
<keyword evidence="1" id="KW-0812">Transmembrane</keyword>
<dbReference type="Pfam" id="PF14235">
    <property type="entry name" value="DUF4337"/>
    <property type="match status" value="1"/>
</dbReference>
<comment type="caution">
    <text evidence="2">The sequence shown here is derived from an EMBL/GenBank/DDBJ whole genome shotgun (WGS) entry which is preliminary data.</text>
</comment>
<keyword evidence="1" id="KW-0472">Membrane</keyword>
<dbReference type="AlphaFoldDB" id="A0A2T5GLC5"/>
<feature type="transmembrane region" description="Helical" evidence="1">
    <location>
        <begin position="170"/>
        <end position="190"/>
    </location>
</feature>
<dbReference type="InterPro" id="IPR025570">
    <property type="entry name" value="DUF4337"/>
</dbReference>
<accession>A0A2T5GLC5</accession>
<dbReference type="EMBL" id="QAOG01000003">
    <property type="protein sequence ID" value="PTQ60130.1"/>
    <property type="molecule type" value="Genomic_DNA"/>
</dbReference>
<dbReference type="Proteomes" id="UP000244189">
    <property type="component" value="Unassembled WGS sequence"/>
</dbReference>
<reference evidence="2 3" key="1">
    <citation type="submission" date="2018-04" db="EMBL/GenBank/DDBJ databases">
        <title>Genomic Encyclopedia of Type Strains, Phase III (KMG-III): the genomes of soil and plant-associated and newly described type strains.</title>
        <authorList>
            <person name="Whitman W."/>
        </authorList>
    </citation>
    <scope>NUCLEOTIDE SEQUENCE [LARGE SCALE GENOMIC DNA]</scope>
    <source>
        <strain evidence="2 3">MA101b</strain>
    </source>
</reference>
<protein>
    <submittedName>
        <fullName evidence="2">Uncharacterized protein DUF4337</fullName>
    </submittedName>
</protein>
<feature type="transmembrane region" description="Helical" evidence="1">
    <location>
        <begin position="29"/>
        <end position="48"/>
    </location>
</feature>